<dbReference type="Proteomes" id="UP000000305">
    <property type="component" value="Unassembled WGS sequence"/>
</dbReference>
<name>E9GJA8_DAPPU</name>
<dbReference type="KEGG" id="dpx:DAPPUDRAFT_304114"/>
<keyword evidence="2" id="KW-1185">Reference proteome</keyword>
<reference evidence="1 2" key="1">
    <citation type="journal article" date="2011" name="Science">
        <title>The ecoresponsive genome of Daphnia pulex.</title>
        <authorList>
            <person name="Colbourne J.K."/>
            <person name="Pfrender M.E."/>
            <person name="Gilbert D."/>
            <person name="Thomas W.K."/>
            <person name="Tucker A."/>
            <person name="Oakley T.H."/>
            <person name="Tokishita S."/>
            <person name="Aerts A."/>
            <person name="Arnold G.J."/>
            <person name="Basu M.K."/>
            <person name="Bauer D.J."/>
            <person name="Caceres C.E."/>
            <person name="Carmel L."/>
            <person name="Casola C."/>
            <person name="Choi J.H."/>
            <person name="Detter J.C."/>
            <person name="Dong Q."/>
            <person name="Dusheyko S."/>
            <person name="Eads B.D."/>
            <person name="Frohlich T."/>
            <person name="Geiler-Samerotte K.A."/>
            <person name="Gerlach D."/>
            <person name="Hatcher P."/>
            <person name="Jogdeo S."/>
            <person name="Krijgsveld J."/>
            <person name="Kriventseva E.V."/>
            <person name="Kultz D."/>
            <person name="Laforsch C."/>
            <person name="Lindquist E."/>
            <person name="Lopez J."/>
            <person name="Manak J.R."/>
            <person name="Muller J."/>
            <person name="Pangilinan J."/>
            <person name="Patwardhan R.P."/>
            <person name="Pitluck S."/>
            <person name="Pritham E.J."/>
            <person name="Rechtsteiner A."/>
            <person name="Rho M."/>
            <person name="Rogozin I.B."/>
            <person name="Sakarya O."/>
            <person name="Salamov A."/>
            <person name="Schaack S."/>
            <person name="Shapiro H."/>
            <person name="Shiga Y."/>
            <person name="Skalitzky C."/>
            <person name="Smith Z."/>
            <person name="Souvorov A."/>
            <person name="Sung W."/>
            <person name="Tang Z."/>
            <person name="Tsuchiya D."/>
            <person name="Tu H."/>
            <person name="Vos H."/>
            <person name="Wang M."/>
            <person name="Wolf Y.I."/>
            <person name="Yamagata H."/>
            <person name="Yamada T."/>
            <person name="Ye Y."/>
            <person name="Shaw J.R."/>
            <person name="Andrews J."/>
            <person name="Crease T.J."/>
            <person name="Tang H."/>
            <person name="Lucas S.M."/>
            <person name="Robertson H.M."/>
            <person name="Bork P."/>
            <person name="Koonin E.V."/>
            <person name="Zdobnov E.M."/>
            <person name="Grigoriev I.V."/>
            <person name="Lynch M."/>
            <person name="Boore J.L."/>
        </authorList>
    </citation>
    <scope>NUCLEOTIDE SEQUENCE [LARGE SCALE GENOMIC DNA]</scope>
</reference>
<proteinExistence type="predicted"/>
<organism evidence="1 2">
    <name type="scientific">Daphnia pulex</name>
    <name type="common">Water flea</name>
    <dbReference type="NCBI Taxonomy" id="6669"/>
    <lineage>
        <taxon>Eukaryota</taxon>
        <taxon>Metazoa</taxon>
        <taxon>Ecdysozoa</taxon>
        <taxon>Arthropoda</taxon>
        <taxon>Crustacea</taxon>
        <taxon>Branchiopoda</taxon>
        <taxon>Diplostraca</taxon>
        <taxon>Cladocera</taxon>
        <taxon>Anomopoda</taxon>
        <taxon>Daphniidae</taxon>
        <taxon>Daphnia</taxon>
    </lineage>
</organism>
<dbReference type="AlphaFoldDB" id="E9GJA8"/>
<protein>
    <submittedName>
        <fullName evidence="1">Uncharacterized protein</fullName>
    </submittedName>
</protein>
<evidence type="ECO:0000313" key="1">
    <source>
        <dbReference type="EMBL" id="EFX80415.1"/>
    </source>
</evidence>
<evidence type="ECO:0000313" key="2">
    <source>
        <dbReference type="Proteomes" id="UP000000305"/>
    </source>
</evidence>
<dbReference type="HOGENOM" id="CLU_1887817_0_0_1"/>
<gene>
    <name evidence="1" type="ORF">DAPPUDRAFT_304114</name>
</gene>
<dbReference type="EMBL" id="GL732547">
    <property type="protein sequence ID" value="EFX80415.1"/>
    <property type="molecule type" value="Genomic_DNA"/>
</dbReference>
<dbReference type="InParanoid" id="E9GJA8"/>
<accession>E9GJA8</accession>
<sequence length="135" mass="15340">MLNMSLSCMCRRSNWKMVRKSEATSSVNVRFVLMQVFERSAGCLLWEFFGSSDRTKLKELPSDHIDDFLNSETYFSAVSWVTYCKFLNLTDTGCLFGVKEVTNLGMFKCCQVVLAIIPQCLRKSGSSALESEVLF</sequence>